<feature type="domain" description="Glycosyltransferase 2-like" evidence="8">
    <location>
        <begin position="307"/>
        <end position="495"/>
    </location>
</feature>
<keyword evidence="5 7" id="KW-1133">Transmembrane helix</keyword>
<evidence type="ECO:0000313" key="10">
    <source>
        <dbReference type="Proteomes" id="UP000094501"/>
    </source>
</evidence>
<evidence type="ECO:0000259" key="8">
    <source>
        <dbReference type="Pfam" id="PF13632"/>
    </source>
</evidence>
<organism evidence="9 10">
    <name type="scientific">Methyloceanibacter methanicus</name>
    <dbReference type="NCBI Taxonomy" id="1774968"/>
    <lineage>
        <taxon>Bacteria</taxon>
        <taxon>Pseudomonadati</taxon>
        <taxon>Pseudomonadota</taxon>
        <taxon>Alphaproteobacteria</taxon>
        <taxon>Hyphomicrobiales</taxon>
        <taxon>Hyphomicrobiaceae</taxon>
        <taxon>Methyloceanibacter</taxon>
    </lineage>
</organism>
<dbReference type="Pfam" id="PF13632">
    <property type="entry name" value="Glyco_trans_2_3"/>
    <property type="match status" value="1"/>
</dbReference>
<dbReference type="InterPro" id="IPR050321">
    <property type="entry name" value="Glycosyltr_2/OpgH_subfam"/>
</dbReference>
<keyword evidence="4 7" id="KW-0812">Transmembrane</keyword>
<evidence type="ECO:0000256" key="2">
    <source>
        <dbReference type="ARBA" id="ARBA00022676"/>
    </source>
</evidence>
<feature type="transmembrane region" description="Helical" evidence="7">
    <location>
        <begin position="176"/>
        <end position="200"/>
    </location>
</feature>
<sequence length="606" mass="66577">MDLATLAHACRVAERWGVHPHEVLIASGCIDEATYVSALGTSAGVPFRTKIATCNVAVPGTATLRQCLKTPILEEIAPARRLLLGFDRLRPFDVRTLLARLTQHPVALASPSELRRAMRDHFSPGLVHDAVHMLASRRPHLSALRPAMPWQIWAFVLGCAALAMAVLTAPTATVHAVSICLACVFVPVIVFRLLAAALLARAESPSHERDEDPTPDSQLPTYTILAPLCREAHMVEPLLHALSKLDWPTAKLDIKLVLEAADAETIAAARALSLPANVEIVVVPDRAPHTKPKALNYALPLARGDYLVVYDAEDRPEPDQLRRAHAAFRLGPSNLATVQARLNIYNPDANWLTRQFTIEYSALFDGLLPLLDTLKLPIPLGGTSNHFRVAALKWLLAWDPYNVTEDADLGARLSRSGYRCAVIGSTTYEEAPARLGSWIPQRTRWLKGFIQTWLVHMRAPRTLLRELGLRGFLAFHIMIGGTILSALVHPWFYGLLAIELGGGQFLALPQSVLGLPFWTISLFSLVAGYGAAMALGFLALRRRGLDRLVWQVPLMPLYWLLISVAAYRAVCQFAVAPFKWEKTDHGTAESVARPAYSCRPGRPPAA</sequence>
<evidence type="ECO:0000256" key="1">
    <source>
        <dbReference type="ARBA" id="ARBA00004141"/>
    </source>
</evidence>
<dbReference type="PANTHER" id="PTHR43867">
    <property type="entry name" value="CELLULOSE SYNTHASE CATALYTIC SUBUNIT A [UDP-FORMING]"/>
    <property type="match status" value="1"/>
</dbReference>
<keyword evidence="2" id="KW-0328">Glycosyltransferase</keyword>
<feature type="transmembrane region" description="Helical" evidence="7">
    <location>
        <begin position="513"/>
        <end position="540"/>
    </location>
</feature>
<dbReference type="InterPro" id="IPR001173">
    <property type="entry name" value="Glyco_trans_2-like"/>
</dbReference>
<protein>
    <recommendedName>
        <fullName evidence="8">Glycosyltransferase 2-like domain-containing protein</fullName>
    </recommendedName>
</protein>
<name>A0A1E3W2M0_9HYPH</name>
<evidence type="ECO:0000256" key="5">
    <source>
        <dbReference type="ARBA" id="ARBA00022989"/>
    </source>
</evidence>
<keyword evidence="3" id="KW-0808">Transferase</keyword>
<feature type="transmembrane region" description="Helical" evidence="7">
    <location>
        <begin position="467"/>
        <end position="493"/>
    </location>
</feature>
<comment type="caution">
    <text evidence="9">The sequence shown here is derived from an EMBL/GenBank/DDBJ whole genome shotgun (WGS) entry which is preliminary data.</text>
</comment>
<keyword evidence="10" id="KW-1185">Reference proteome</keyword>
<feature type="transmembrane region" description="Helical" evidence="7">
    <location>
        <begin position="152"/>
        <end position="170"/>
    </location>
</feature>
<dbReference type="SUPFAM" id="SSF53448">
    <property type="entry name" value="Nucleotide-diphospho-sugar transferases"/>
    <property type="match status" value="1"/>
</dbReference>
<keyword evidence="6 7" id="KW-0472">Membrane</keyword>
<accession>A0A1E3W2M0</accession>
<evidence type="ECO:0000256" key="6">
    <source>
        <dbReference type="ARBA" id="ARBA00023136"/>
    </source>
</evidence>
<dbReference type="Proteomes" id="UP000094501">
    <property type="component" value="Unassembled WGS sequence"/>
</dbReference>
<gene>
    <name evidence="9" type="ORF">AUC68_02695</name>
</gene>
<dbReference type="PANTHER" id="PTHR43867:SF2">
    <property type="entry name" value="CELLULOSE SYNTHASE CATALYTIC SUBUNIT A [UDP-FORMING]"/>
    <property type="match status" value="1"/>
</dbReference>
<dbReference type="AlphaFoldDB" id="A0A1E3W2M0"/>
<evidence type="ECO:0000256" key="7">
    <source>
        <dbReference type="SAM" id="Phobius"/>
    </source>
</evidence>
<dbReference type="GO" id="GO:0016020">
    <property type="term" value="C:membrane"/>
    <property type="evidence" value="ECO:0007669"/>
    <property type="project" value="UniProtKB-SubCell"/>
</dbReference>
<dbReference type="GO" id="GO:0016757">
    <property type="term" value="F:glycosyltransferase activity"/>
    <property type="evidence" value="ECO:0007669"/>
    <property type="project" value="UniProtKB-KW"/>
</dbReference>
<dbReference type="STRING" id="1774968.AUC68_02695"/>
<dbReference type="EMBL" id="LPWG01000010">
    <property type="protein sequence ID" value="ODS00055.1"/>
    <property type="molecule type" value="Genomic_DNA"/>
</dbReference>
<evidence type="ECO:0000256" key="4">
    <source>
        <dbReference type="ARBA" id="ARBA00022692"/>
    </source>
</evidence>
<comment type="subcellular location">
    <subcellularLocation>
        <location evidence="1">Membrane</location>
        <topology evidence="1">Multi-pass membrane protein</topology>
    </subcellularLocation>
</comment>
<feature type="transmembrane region" description="Helical" evidence="7">
    <location>
        <begin position="552"/>
        <end position="570"/>
    </location>
</feature>
<proteinExistence type="predicted"/>
<dbReference type="InterPro" id="IPR029044">
    <property type="entry name" value="Nucleotide-diphossugar_trans"/>
</dbReference>
<evidence type="ECO:0000313" key="9">
    <source>
        <dbReference type="EMBL" id="ODS00055.1"/>
    </source>
</evidence>
<evidence type="ECO:0000256" key="3">
    <source>
        <dbReference type="ARBA" id="ARBA00022679"/>
    </source>
</evidence>
<reference evidence="9 10" key="1">
    <citation type="journal article" date="2016" name="Environ. Microbiol.">
        <title>New Methyloceanibacter diversity from North Sea sediments includes methanotroph containing solely the soluble methane monooxygenase.</title>
        <authorList>
            <person name="Vekeman B."/>
            <person name="Kerckhof F.M."/>
            <person name="Cremers G."/>
            <person name="de Vos P."/>
            <person name="Vandamme P."/>
            <person name="Boon N."/>
            <person name="Op den Camp H.J."/>
            <person name="Heylen K."/>
        </authorList>
    </citation>
    <scope>NUCLEOTIDE SEQUENCE [LARGE SCALE GENOMIC DNA]</scope>
    <source>
        <strain evidence="9 10">R-67174</strain>
    </source>
</reference>
<dbReference type="Gene3D" id="3.90.550.10">
    <property type="entry name" value="Spore Coat Polysaccharide Biosynthesis Protein SpsA, Chain A"/>
    <property type="match status" value="1"/>
</dbReference>